<sequence>MATASLSSVASCFCSPTVRQNQCRHVTQGPATGPEGTGPAGLTRPFQPLDLSYSVTLPGCLATLLTNGKQTPGSGSFMGLQCHLLLPLFFPIPGPVALQFHKLEAPMSSELTASPPKQCPLRVD</sequence>
<reference evidence="1 2" key="1">
    <citation type="journal article" date="2020" name="Nature">
        <title>Six reference-quality genomes reveal evolution of bat adaptations.</title>
        <authorList>
            <person name="Jebb D."/>
            <person name="Huang Z."/>
            <person name="Pippel M."/>
            <person name="Hughes G.M."/>
            <person name="Lavrichenko K."/>
            <person name="Devanna P."/>
            <person name="Winkler S."/>
            <person name="Jermiin L.S."/>
            <person name="Skirmuntt E.C."/>
            <person name="Katzourakis A."/>
            <person name="Burkitt-Gray L."/>
            <person name="Ray D.A."/>
            <person name="Sullivan K.A.M."/>
            <person name="Roscito J.G."/>
            <person name="Kirilenko B.M."/>
            <person name="Davalos L.M."/>
            <person name="Corthals A.P."/>
            <person name="Power M.L."/>
            <person name="Jones G."/>
            <person name="Ransome R.D."/>
            <person name="Dechmann D.K.N."/>
            <person name="Locatelli A.G."/>
            <person name="Puechmaille S.J."/>
            <person name="Fedrigo O."/>
            <person name="Jarvis E.D."/>
            <person name="Hiller M."/>
            <person name="Vernes S.C."/>
            <person name="Myers E.W."/>
            <person name="Teeling E.C."/>
        </authorList>
    </citation>
    <scope>NUCLEOTIDE SEQUENCE [LARGE SCALE GENOMIC DNA]</scope>
    <source>
        <strain evidence="1">Bat1K_MPI-CBG_1</strain>
    </source>
</reference>
<gene>
    <name evidence="1" type="ORF">HJG60_010969</name>
</gene>
<dbReference type="Proteomes" id="UP000664940">
    <property type="component" value="Unassembled WGS sequence"/>
</dbReference>
<evidence type="ECO:0000313" key="2">
    <source>
        <dbReference type="Proteomes" id="UP000664940"/>
    </source>
</evidence>
<proteinExistence type="predicted"/>
<protein>
    <submittedName>
        <fullName evidence="1">Uncharacterized protein</fullName>
    </submittedName>
</protein>
<name>A0A834EAD5_9CHIR</name>
<evidence type="ECO:0000313" key="1">
    <source>
        <dbReference type="EMBL" id="KAF6109766.1"/>
    </source>
</evidence>
<accession>A0A834EAD5</accession>
<organism evidence="1 2">
    <name type="scientific">Phyllostomus discolor</name>
    <name type="common">pale spear-nosed bat</name>
    <dbReference type="NCBI Taxonomy" id="89673"/>
    <lineage>
        <taxon>Eukaryota</taxon>
        <taxon>Metazoa</taxon>
        <taxon>Chordata</taxon>
        <taxon>Craniata</taxon>
        <taxon>Vertebrata</taxon>
        <taxon>Euteleostomi</taxon>
        <taxon>Mammalia</taxon>
        <taxon>Eutheria</taxon>
        <taxon>Laurasiatheria</taxon>
        <taxon>Chiroptera</taxon>
        <taxon>Yangochiroptera</taxon>
        <taxon>Phyllostomidae</taxon>
        <taxon>Phyllostominae</taxon>
        <taxon>Phyllostomus</taxon>
    </lineage>
</organism>
<comment type="caution">
    <text evidence="1">The sequence shown here is derived from an EMBL/GenBank/DDBJ whole genome shotgun (WGS) entry which is preliminary data.</text>
</comment>
<dbReference type="EMBL" id="JABVXQ010000005">
    <property type="protein sequence ID" value="KAF6109766.1"/>
    <property type="molecule type" value="Genomic_DNA"/>
</dbReference>
<dbReference type="AlphaFoldDB" id="A0A834EAD5"/>